<keyword evidence="2" id="KW-1185">Reference proteome</keyword>
<proteinExistence type="predicted"/>
<organism evidence="1 2">
    <name type="scientific">Pseudomonas kuykendallii</name>
    <dbReference type="NCBI Taxonomy" id="1007099"/>
    <lineage>
        <taxon>Bacteria</taxon>
        <taxon>Pseudomonadati</taxon>
        <taxon>Pseudomonadota</taxon>
        <taxon>Gammaproteobacteria</taxon>
        <taxon>Pseudomonadales</taxon>
        <taxon>Pseudomonadaceae</taxon>
        <taxon>Pseudomonas</taxon>
    </lineage>
</organism>
<dbReference type="InterPro" id="IPR028082">
    <property type="entry name" value="Peripla_BP_I"/>
</dbReference>
<dbReference type="PANTHER" id="PTHR47628:SF1">
    <property type="entry name" value="ALIPHATIC AMIDASE EXPRESSION-REGULATING PROTEIN"/>
    <property type="match status" value="1"/>
</dbReference>
<dbReference type="OrthoDB" id="5288800at2"/>
<dbReference type="AlphaFoldDB" id="A0A1H3FRT2"/>
<gene>
    <name evidence="1" type="ORF">SAMN05216287_4127</name>
</gene>
<name>A0A1H3FRT2_9PSED</name>
<dbReference type="RefSeq" id="WP_090231531.1">
    <property type="nucleotide sequence ID" value="NZ_FNNU01000008.1"/>
</dbReference>
<reference evidence="2" key="1">
    <citation type="submission" date="2016-10" db="EMBL/GenBank/DDBJ databases">
        <authorList>
            <person name="Varghese N."/>
            <person name="Submissions S."/>
        </authorList>
    </citation>
    <scope>NUCLEOTIDE SEQUENCE [LARGE SCALE GENOMIC DNA]</scope>
    <source>
        <strain evidence="2">NRRL B-59562</strain>
    </source>
</reference>
<sequence>MRGTVTFGALLSTSGTYRHMGRNALAGIEHAVDEINRSQAFDFDLRLRHLNPEGRLERYAEALGELHREGIRHVFGPITSASRKELIPDLEQRGTLLWYPCPYEGFESSENVLYLGGCPNQTLIPLLRHALQAFGRQAYLIGSNYVWGWESNRIAREVLGVAQGEVLGEKYFHLGAIHFAEVVEALLQAPPAFILNNLVGDSSHAFLRQLDIACLARGLSLPVLSCNLTEGELVGVGEMRALRLLSCGPFFEEVDPAFSQRQRRLHGLHPYSHYYACAYAAVHLFAVACQRSGDDTPEAVCQALYAAPVATILGELRISAQNNHACLPSYIAELKGKRFSVLEAETLMQEADPYLTATDLEPFRAAPGTAQRPHLRIIR</sequence>
<dbReference type="PANTHER" id="PTHR47628">
    <property type="match status" value="1"/>
</dbReference>
<dbReference type="SUPFAM" id="SSF53822">
    <property type="entry name" value="Periplasmic binding protein-like I"/>
    <property type="match status" value="1"/>
</dbReference>
<accession>A0A1H3FRT2</accession>
<dbReference type="Gene3D" id="3.40.50.2300">
    <property type="match status" value="2"/>
</dbReference>
<dbReference type="Pfam" id="PF13433">
    <property type="entry name" value="Peripla_BP_5"/>
    <property type="match status" value="1"/>
</dbReference>
<evidence type="ECO:0000313" key="2">
    <source>
        <dbReference type="Proteomes" id="UP000243778"/>
    </source>
</evidence>
<dbReference type="Proteomes" id="UP000243778">
    <property type="component" value="Unassembled WGS sequence"/>
</dbReference>
<protein>
    <submittedName>
        <fullName evidence="1">Branched-chain amino acid transport system substrate-binding protein</fullName>
    </submittedName>
</protein>
<dbReference type="EMBL" id="FNNU01000008">
    <property type="protein sequence ID" value="SDX93088.1"/>
    <property type="molecule type" value="Genomic_DNA"/>
</dbReference>
<dbReference type="STRING" id="1007099.SAMN05216287_4127"/>
<evidence type="ECO:0000313" key="1">
    <source>
        <dbReference type="EMBL" id="SDX93088.1"/>
    </source>
</evidence>